<dbReference type="InterPro" id="IPR051682">
    <property type="entry name" value="Mito_Persulfide_Diox"/>
</dbReference>
<dbReference type="Pfam" id="PF00753">
    <property type="entry name" value="Lactamase_B"/>
    <property type="match status" value="1"/>
</dbReference>
<dbReference type="SUPFAM" id="SSF56281">
    <property type="entry name" value="Metallo-hydrolase/oxidoreductase"/>
    <property type="match status" value="1"/>
</dbReference>
<dbReference type="PANTHER" id="PTHR43084:SF1">
    <property type="entry name" value="PERSULFIDE DIOXYGENASE ETHE1, MITOCHONDRIAL"/>
    <property type="match status" value="1"/>
</dbReference>
<dbReference type="GO" id="GO:0046872">
    <property type="term" value="F:metal ion binding"/>
    <property type="evidence" value="ECO:0007669"/>
    <property type="project" value="UniProtKB-KW"/>
</dbReference>
<name>A0A1T4W0B5_9GAMM</name>
<sequence>MIFRQLFEKDSSTYTYLLACEATGQAVLIDPVIDTLERDLRILQDLGLSLAYTLETHIHADHLTGSKKLQAFTGCKIAVPALDNLPCADLGVQEGIPFQLGQIVLHPLFTPGHTSTHHAYLLDNGMQPVLFSGDALLIEACGRTDFQSGDAHALYRSVTEKFFSLPDETLVYPAHDYEGRQLTTIRQEKNRNPRLGNDKTEAEFVAIMQGLKLPYPRKIDFAVPGNQLCGQCPENVPEQYRGPCDVVELPADLRRAYWLGDQG</sequence>
<dbReference type="InterPro" id="IPR001279">
    <property type="entry name" value="Metallo-B-lactamas"/>
</dbReference>
<dbReference type="Gene3D" id="3.60.15.10">
    <property type="entry name" value="Ribonuclease Z/Hydroxyacylglutathione hydrolase-like"/>
    <property type="match status" value="1"/>
</dbReference>
<dbReference type="SMART" id="SM00849">
    <property type="entry name" value="Lactamase_B"/>
    <property type="match status" value="1"/>
</dbReference>
<keyword evidence="1" id="KW-0479">Metal-binding</keyword>
<dbReference type="RefSeq" id="WP_078921151.1">
    <property type="nucleotide sequence ID" value="NZ_FUYB01000002.1"/>
</dbReference>
<dbReference type="EMBL" id="FUYB01000002">
    <property type="protein sequence ID" value="SKA70161.1"/>
    <property type="molecule type" value="Genomic_DNA"/>
</dbReference>
<keyword evidence="4" id="KW-1185">Reference proteome</keyword>
<feature type="domain" description="Metallo-beta-lactamase" evidence="2">
    <location>
        <begin position="12"/>
        <end position="175"/>
    </location>
</feature>
<dbReference type="InterPro" id="IPR036866">
    <property type="entry name" value="RibonucZ/Hydroxyglut_hydro"/>
</dbReference>
<dbReference type="InterPro" id="IPR044528">
    <property type="entry name" value="POD-like_MBL-fold"/>
</dbReference>
<dbReference type="STRING" id="92487.SAMN02745130_00674"/>
<evidence type="ECO:0000256" key="1">
    <source>
        <dbReference type="ARBA" id="ARBA00022723"/>
    </source>
</evidence>
<dbReference type="GO" id="GO:0006749">
    <property type="term" value="P:glutathione metabolic process"/>
    <property type="evidence" value="ECO:0007669"/>
    <property type="project" value="InterPro"/>
</dbReference>
<dbReference type="PANTHER" id="PTHR43084">
    <property type="entry name" value="PERSULFIDE DIOXYGENASE ETHE1"/>
    <property type="match status" value="1"/>
</dbReference>
<evidence type="ECO:0000259" key="2">
    <source>
        <dbReference type="SMART" id="SM00849"/>
    </source>
</evidence>
<dbReference type="Proteomes" id="UP000190460">
    <property type="component" value="Unassembled WGS sequence"/>
</dbReference>
<dbReference type="CDD" id="cd07724">
    <property type="entry name" value="POD-like_MBL-fold"/>
    <property type="match status" value="1"/>
</dbReference>
<evidence type="ECO:0000313" key="4">
    <source>
        <dbReference type="Proteomes" id="UP000190460"/>
    </source>
</evidence>
<gene>
    <name evidence="3" type="ORF">SAMN02745130_00674</name>
</gene>
<dbReference type="GO" id="GO:0070813">
    <property type="term" value="P:hydrogen sulfide metabolic process"/>
    <property type="evidence" value="ECO:0007669"/>
    <property type="project" value="TreeGrafter"/>
</dbReference>
<organism evidence="3 4">
    <name type="scientific">Thiothrix eikelboomii</name>
    <dbReference type="NCBI Taxonomy" id="92487"/>
    <lineage>
        <taxon>Bacteria</taxon>
        <taxon>Pseudomonadati</taxon>
        <taxon>Pseudomonadota</taxon>
        <taxon>Gammaproteobacteria</taxon>
        <taxon>Thiotrichales</taxon>
        <taxon>Thiotrichaceae</taxon>
        <taxon>Thiothrix</taxon>
    </lineage>
</organism>
<dbReference type="GO" id="GO:0050313">
    <property type="term" value="F:sulfur dioxygenase activity"/>
    <property type="evidence" value="ECO:0007669"/>
    <property type="project" value="InterPro"/>
</dbReference>
<reference evidence="3 4" key="1">
    <citation type="submission" date="2017-02" db="EMBL/GenBank/DDBJ databases">
        <authorList>
            <person name="Peterson S.W."/>
        </authorList>
    </citation>
    <scope>NUCLEOTIDE SEQUENCE [LARGE SCALE GENOMIC DNA]</scope>
    <source>
        <strain evidence="3 4">ATCC 49788</strain>
    </source>
</reference>
<evidence type="ECO:0000313" key="3">
    <source>
        <dbReference type="EMBL" id="SKA70161.1"/>
    </source>
</evidence>
<dbReference type="AlphaFoldDB" id="A0A1T4W0B5"/>
<proteinExistence type="predicted"/>
<protein>
    <submittedName>
        <fullName evidence="3">Glyoxylase, beta-lactamase superfamily II</fullName>
    </submittedName>
</protein>
<dbReference type="OrthoDB" id="9784009at2"/>
<accession>A0A1T4W0B5</accession>